<organism evidence="6 8">
    <name type="scientific">Anaerobutyricum hallii</name>
    <dbReference type="NCBI Taxonomy" id="39488"/>
    <lineage>
        <taxon>Bacteria</taxon>
        <taxon>Bacillati</taxon>
        <taxon>Bacillota</taxon>
        <taxon>Clostridia</taxon>
        <taxon>Lachnospirales</taxon>
        <taxon>Lachnospiraceae</taxon>
        <taxon>Anaerobutyricum</taxon>
    </lineage>
</organism>
<dbReference type="PROSITE" id="PS50931">
    <property type="entry name" value="HTH_LYSR"/>
    <property type="match status" value="1"/>
</dbReference>
<dbReference type="Gene3D" id="1.10.10.10">
    <property type="entry name" value="Winged helix-like DNA-binding domain superfamily/Winged helix DNA-binding domain"/>
    <property type="match status" value="1"/>
</dbReference>
<dbReference type="OrthoDB" id="9803714at2"/>
<dbReference type="Pfam" id="PF00126">
    <property type="entry name" value="HTH_1"/>
    <property type="match status" value="1"/>
</dbReference>
<keyword evidence="3" id="KW-0238">DNA-binding</keyword>
<dbReference type="GO" id="GO:0003700">
    <property type="term" value="F:DNA-binding transcription factor activity"/>
    <property type="evidence" value="ECO:0007669"/>
    <property type="project" value="InterPro"/>
</dbReference>
<dbReference type="EMBL" id="CYYC01000023">
    <property type="protein sequence ID" value="CUN06067.1"/>
    <property type="molecule type" value="Genomic_DNA"/>
</dbReference>
<dbReference type="PANTHER" id="PTHR30419:SF8">
    <property type="entry name" value="NITROGEN ASSIMILATION TRANSCRIPTIONAL ACTIVATOR-RELATED"/>
    <property type="match status" value="1"/>
</dbReference>
<dbReference type="PRINTS" id="PR00039">
    <property type="entry name" value="HTHLYSR"/>
</dbReference>
<keyword evidence="2" id="KW-0805">Transcription regulation</keyword>
<reference evidence="7 9" key="2">
    <citation type="submission" date="2018-08" db="EMBL/GenBank/DDBJ databases">
        <title>A genome reference for cultivated species of the human gut microbiota.</title>
        <authorList>
            <person name="Zou Y."/>
            <person name="Xue W."/>
            <person name="Luo G."/>
        </authorList>
    </citation>
    <scope>NUCLEOTIDE SEQUENCE [LARGE SCALE GENOMIC DNA]</scope>
    <source>
        <strain evidence="7 9">TM10-1AC</strain>
    </source>
</reference>
<evidence type="ECO:0000256" key="1">
    <source>
        <dbReference type="ARBA" id="ARBA00009437"/>
    </source>
</evidence>
<name>A0A173TVF5_9FIRM</name>
<accession>A0A173TVF5</accession>
<evidence type="ECO:0000256" key="4">
    <source>
        <dbReference type="ARBA" id="ARBA00023163"/>
    </source>
</evidence>
<sequence>MELRQIEFFLQLYKDRNITVASQNLYISQQGMSKSIANLEKEVGFPLFKRSVSGVKPTAEAGELYSYFRTVMKSYAGLQKKVNDIEMRKNGVLSIVWPEFFALSCEKEEYATFSGQNPGIEISVMEESEEMGIHLLREGLADVAFMYAPIPKDLESHVIIEREPLCAVIKRENPLAEKENIDIEDLVEYALIFSSGNNITRKNIIKKAKETAGEELENTPVIINAGTAPIAAAKTPPPKAAINPKILIIFSSLNYV</sequence>
<dbReference type="GO" id="GO:0003677">
    <property type="term" value="F:DNA binding"/>
    <property type="evidence" value="ECO:0007669"/>
    <property type="project" value="UniProtKB-KW"/>
</dbReference>
<evidence type="ECO:0000313" key="6">
    <source>
        <dbReference type="EMBL" id="CUN06067.1"/>
    </source>
</evidence>
<comment type="similarity">
    <text evidence="1">Belongs to the LysR transcriptional regulatory family.</text>
</comment>
<dbReference type="SUPFAM" id="SSF46785">
    <property type="entry name" value="Winged helix' DNA-binding domain"/>
    <property type="match status" value="1"/>
</dbReference>
<dbReference type="InterPro" id="IPR050950">
    <property type="entry name" value="HTH-type_LysR_regulators"/>
</dbReference>
<evidence type="ECO:0000313" key="7">
    <source>
        <dbReference type="EMBL" id="RGI92539.1"/>
    </source>
</evidence>
<dbReference type="Proteomes" id="UP000095390">
    <property type="component" value="Unassembled WGS sequence"/>
</dbReference>
<dbReference type="GO" id="GO:0005829">
    <property type="term" value="C:cytosol"/>
    <property type="evidence" value="ECO:0007669"/>
    <property type="project" value="TreeGrafter"/>
</dbReference>
<dbReference type="RefSeq" id="WP_055182983.1">
    <property type="nucleotide sequence ID" value="NZ_CYYC01000023.1"/>
</dbReference>
<dbReference type="EMBL" id="QSOE01000002">
    <property type="protein sequence ID" value="RGI92539.1"/>
    <property type="molecule type" value="Genomic_DNA"/>
</dbReference>
<keyword evidence="4" id="KW-0804">Transcription</keyword>
<gene>
    <name evidence="6" type="primary">gltC_2</name>
    <name evidence="7" type="ORF">DXD91_00665</name>
    <name evidence="6" type="ORF">ERS852578_01933</name>
</gene>
<evidence type="ECO:0000259" key="5">
    <source>
        <dbReference type="PROSITE" id="PS50931"/>
    </source>
</evidence>
<dbReference type="CDD" id="cd05466">
    <property type="entry name" value="PBP2_LTTR_substrate"/>
    <property type="match status" value="1"/>
</dbReference>
<evidence type="ECO:0000313" key="9">
    <source>
        <dbReference type="Proteomes" id="UP000262524"/>
    </source>
</evidence>
<dbReference type="AlphaFoldDB" id="A0A173TVF5"/>
<dbReference type="InterPro" id="IPR036390">
    <property type="entry name" value="WH_DNA-bd_sf"/>
</dbReference>
<dbReference type="InterPro" id="IPR036388">
    <property type="entry name" value="WH-like_DNA-bd_sf"/>
</dbReference>
<dbReference type="Pfam" id="PF03466">
    <property type="entry name" value="LysR_substrate"/>
    <property type="match status" value="1"/>
</dbReference>
<dbReference type="InterPro" id="IPR000847">
    <property type="entry name" value="LysR_HTH_N"/>
</dbReference>
<dbReference type="SUPFAM" id="SSF53850">
    <property type="entry name" value="Periplasmic binding protein-like II"/>
    <property type="match status" value="1"/>
</dbReference>
<dbReference type="Proteomes" id="UP000262524">
    <property type="component" value="Unassembled WGS sequence"/>
</dbReference>
<evidence type="ECO:0000256" key="3">
    <source>
        <dbReference type="ARBA" id="ARBA00023125"/>
    </source>
</evidence>
<dbReference type="Gene3D" id="3.40.190.290">
    <property type="match status" value="1"/>
</dbReference>
<dbReference type="InterPro" id="IPR005119">
    <property type="entry name" value="LysR_subst-bd"/>
</dbReference>
<dbReference type="PANTHER" id="PTHR30419">
    <property type="entry name" value="HTH-TYPE TRANSCRIPTIONAL REGULATOR YBHD"/>
    <property type="match status" value="1"/>
</dbReference>
<protein>
    <submittedName>
        <fullName evidence="6">HTH-type transcriptional regulator gltC</fullName>
    </submittedName>
    <submittedName>
        <fullName evidence="7">LysR family transcriptional regulator</fullName>
    </submittedName>
</protein>
<evidence type="ECO:0000313" key="8">
    <source>
        <dbReference type="Proteomes" id="UP000095390"/>
    </source>
</evidence>
<evidence type="ECO:0000256" key="2">
    <source>
        <dbReference type="ARBA" id="ARBA00023015"/>
    </source>
</evidence>
<proteinExistence type="inferred from homology"/>
<reference evidence="6 8" key="1">
    <citation type="submission" date="2015-09" db="EMBL/GenBank/DDBJ databases">
        <authorList>
            <consortium name="Pathogen Informatics"/>
        </authorList>
    </citation>
    <scope>NUCLEOTIDE SEQUENCE [LARGE SCALE GENOMIC DNA]</scope>
    <source>
        <strain evidence="6 8">2789STDY5834966</strain>
    </source>
</reference>
<feature type="domain" description="HTH lysR-type" evidence="5">
    <location>
        <begin position="1"/>
        <end position="58"/>
    </location>
</feature>